<feature type="compositionally biased region" description="Basic and acidic residues" evidence="2">
    <location>
        <begin position="1255"/>
        <end position="1277"/>
    </location>
</feature>
<dbReference type="Pfam" id="PF14580">
    <property type="entry name" value="LRR_9"/>
    <property type="match status" value="1"/>
</dbReference>
<evidence type="ECO:0000256" key="1">
    <source>
        <dbReference type="SAM" id="Coils"/>
    </source>
</evidence>
<dbReference type="Pfam" id="PF00612">
    <property type="entry name" value="IQ"/>
    <property type="match status" value="2"/>
</dbReference>
<feature type="region of interest" description="Disordered" evidence="2">
    <location>
        <begin position="1429"/>
        <end position="1489"/>
    </location>
</feature>
<sequence>MLQHPEWLLEKEEEVDWGKSRGTVLDASYKTLPTIAPLTAMPTFTHLTVLCLRESGVIDIELLELCNRLVHLDLSSNEVVHLVGGEFWASFPDLLVLLLHGNKVAEWRAVGGLGKAPKLTYLTLFFNPVCKRRMYRPFTTNCCESLRGLDLHAVSDEEVIEESEFFRAGRYSTCSSALALPQPLFKGLTETASAPTQQEEQSSRPYLPSPQPTTEVLAEGDGHMPLRGAPNRDDSILASVMRRVQLLRRFHARNSPVIIGQRQARRFLGERFGVAAAVKIQARIRRWMVERRAVAALKNILRETGELYLVQEMMTPTQLRSLAWFQRRIAGHFRFKALVTCVRTLERFVGKVSTKFSTFVDSLEHAQVGGVVVSHDQSGELAAAVAKALMVTTPGLSWIEASERTATMVTTVSDCRLLRPFSFVEMPDWPVLEKDVDTDGLFVSRSAACSGTRAKLPGVGPYMLEASNTPPRTQGLRETRPDSRVPTRLGVFGSPRIQECKVSRRNCAVRKFCQGSAAAKRRATMNARRDVNKQLWAFRPLAVRLLARVLRTLRNESMGKPPVPFILERQLLRCASATRIQAAWRGHVLRWTLSDTLASCVIVSRAGVCIQRWWRYQTGLALRLRLCRRLWALASAVSSPTLYVELDVFYTLIRGWKWDGDEDGVAFSFQSGNRVAVMSSFSDPPSGALGSKGANDLAGHEKRRGLVVSHSAARDTDRHTRELPLWTLKSIVRQVLPSKIRQGAVLTQVGALITVDVKAKKVIWPLAPATTDTSEPAEGGDVGDITTSSALGQSNGTRETSSESSSTAICLTSARSGEVGSQTHPTRAVPQREDSAEAGPPISLRTKKGDDVELLELTFSSIQEARARAVLLALATEEPGVVPNRAVAQLMTLGMLRRAAAGEQGQALPILKTPAQGFRRGDAVEVSLFRLSEGRGGAWFPAVVDRRNGYSTTYKVTLETGYVEHHVPEGSMRPRDCTGVEPALVEMSHIPSRWQWNARSLLTPADRLELELLRRSLPTTTMTTPSVGERPLELLSANPRREADACVAAEELRRFNGLGGRGLVLGDPRPISPGSPVGRADPRAMGPSPPRWAGSQTMAAARTAGGLAARALEKVARAAVAADAAAATSTWVPGNRFRVGLEKLVQMAAHEAQDAAKEVELSARRDTVSRARQTERIEPSPRDRVEKLKAAEVAIFRREADEINRRAALERAIHDHELKVNAAEAREYMRDGKRLTAESVKADLENQKCIIKKRESDVEEERQRNLDKRNADVDSAKARVAQRRKDHAKQELRRAESNAFTANASQLARHVRKHAAVSYRAQNTRGMRRWAKGNKNDEEDGRRRMLRRVQELQEQKRKEGTKLRRVLAARSRARVAMDEAVVRHRVGQTVSMGDGVLAETVMHVLRPSGGAQGPKGEQVDVAMHEDDESRLGSFGTGDGGKDPRRVGSLRERRPDNNVTISSSMATRGGPYPSKPETTRPPLREQTSRRLRANDTGKTVVVLASVPTVTREARASRPLQGTGGAALLGSTSSHSMISPNRDVGAAPNATSDQTALPWPLGRRCW</sequence>
<feature type="compositionally biased region" description="Basic and acidic residues" evidence="2">
    <location>
        <begin position="1439"/>
        <end position="1455"/>
    </location>
</feature>
<feature type="region of interest" description="Disordered" evidence="2">
    <location>
        <begin position="1066"/>
        <end position="1094"/>
    </location>
</feature>
<organism evidence="3 4">
    <name type="scientific">Ectocarpus siliculosus</name>
    <name type="common">Brown alga</name>
    <name type="synonym">Conferva siliculosa</name>
    <dbReference type="NCBI Taxonomy" id="2880"/>
    <lineage>
        <taxon>Eukaryota</taxon>
        <taxon>Sar</taxon>
        <taxon>Stramenopiles</taxon>
        <taxon>Ochrophyta</taxon>
        <taxon>PX clade</taxon>
        <taxon>Phaeophyceae</taxon>
        <taxon>Ectocarpales</taxon>
        <taxon>Ectocarpaceae</taxon>
        <taxon>Ectocarpus</taxon>
    </lineage>
</organism>
<protein>
    <submittedName>
        <fullName evidence="3">Similar to leucine rich repeat containing 44</fullName>
    </submittedName>
</protein>
<dbReference type="Gene3D" id="3.80.10.10">
    <property type="entry name" value="Ribonuclease Inhibitor"/>
    <property type="match status" value="1"/>
</dbReference>
<gene>
    <name evidence="3" type="ORF">Esi_0059_0048</name>
</gene>
<proteinExistence type="predicted"/>
<feature type="coiled-coil region" evidence="1">
    <location>
        <begin position="1335"/>
        <end position="1362"/>
    </location>
</feature>
<dbReference type="Proteomes" id="UP000002630">
    <property type="component" value="Linkage Group LG27"/>
</dbReference>
<reference evidence="3 4" key="1">
    <citation type="journal article" date="2010" name="Nature">
        <title>The Ectocarpus genome and the independent evolution of multicellularity in brown algae.</title>
        <authorList>
            <person name="Cock J.M."/>
            <person name="Sterck L."/>
            <person name="Rouze P."/>
            <person name="Scornet D."/>
            <person name="Allen A.E."/>
            <person name="Amoutzias G."/>
            <person name="Anthouard V."/>
            <person name="Artiguenave F."/>
            <person name="Aury J.M."/>
            <person name="Badger J.H."/>
            <person name="Beszteri B."/>
            <person name="Billiau K."/>
            <person name="Bonnet E."/>
            <person name="Bothwell J.H."/>
            <person name="Bowler C."/>
            <person name="Boyen C."/>
            <person name="Brownlee C."/>
            <person name="Carrano C.J."/>
            <person name="Charrier B."/>
            <person name="Cho G.Y."/>
            <person name="Coelho S.M."/>
            <person name="Collen J."/>
            <person name="Corre E."/>
            <person name="Da Silva C."/>
            <person name="Delage L."/>
            <person name="Delaroque N."/>
            <person name="Dittami S.M."/>
            <person name="Doulbeau S."/>
            <person name="Elias M."/>
            <person name="Farnham G."/>
            <person name="Gachon C.M."/>
            <person name="Gschloessl B."/>
            <person name="Heesch S."/>
            <person name="Jabbari K."/>
            <person name="Jubin C."/>
            <person name="Kawai H."/>
            <person name="Kimura K."/>
            <person name="Kloareg B."/>
            <person name="Kupper F.C."/>
            <person name="Lang D."/>
            <person name="Le Bail A."/>
            <person name="Leblanc C."/>
            <person name="Lerouge P."/>
            <person name="Lohr M."/>
            <person name="Lopez P.J."/>
            <person name="Martens C."/>
            <person name="Maumus F."/>
            <person name="Michel G."/>
            <person name="Miranda-Saavedra D."/>
            <person name="Morales J."/>
            <person name="Moreau H."/>
            <person name="Motomura T."/>
            <person name="Nagasato C."/>
            <person name="Napoli C.A."/>
            <person name="Nelson D.R."/>
            <person name="Nyvall-Collen P."/>
            <person name="Peters A.F."/>
            <person name="Pommier C."/>
            <person name="Potin P."/>
            <person name="Poulain J."/>
            <person name="Quesneville H."/>
            <person name="Read B."/>
            <person name="Rensing S.A."/>
            <person name="Ritter A."/>
            <person name="Rousvoal S."/>
            <person name="Samanta M."/>
            <person name="Samson G."/>
            <person name="Schroeder D.C."/>
            <person name="Segurens B."/>
            <person name="Strittmatter M."/>
            <person name="Tonon T."/>
            <person name="Tregear J.W."/>
            <person name="Valentin K."/>
            <person name="von Dassow P."/>
            <person name="Yamagishi T."/>
            <person name="Van de Peer Y."/>
            <person name="Wincker P."/>
        </authorList>
    </citation>
    <scope>NUCLEOTIDE SEQUENCE [LARGE SCALE GENOMIC DNA]</scope>
    <source>
        <strain evidence="4">Ec32 / CCAP1310/4</strain>
    </source>
</reference>
<feature type="region of interest" description="Disordered" evidence="2">
    <location>
        <begin position="1515"/>
        <end position="1564"/>
    </location>
</feature>
<feature type="region of interest" description="Disordered" evidence="2">
    <location>
        <begin position="770"/>
        <end position="845"/>
    </location>
</feature>
<accession>D8LQ54</accession>
<dbReference type="EMBL" id="FN648807">
    <property type="protein sequence ID" value="CBN77434.1"/>
    <property type="molecule type" value="Genomic_DNA"/>
</dbReference>
<feature type="region of interest" description="Disordered" evidence="2">
    <location>
        <begin position="1255"/>
        <end position="1297"/>
    </location>
</feature>
<feature type="compositionally biased region" description="Polar residues" evidence="2">
    <location>
        <begin position="808"/>
        <end position="825"/>
    </location>
</feature>
<evidence type="ECO:0000313" key="4">
    <source>
        <dbReference type="Proteomes" id="UP000002630"/>
    </source>
</evidence>
<keyword evidence="4" id="KW-1185">Reference proteome</keyword>
<dbReference type="STRING" id="2880.D8LQ54"/>
<dbReference type="PANTHER" id="PTHR46759:SF1">
    <property type="entry name" value="LEUCINE-RICH REPEAT-CONTAINING PROTEIN 72"/>
    <property type="match status" value="1"/>
</dbReference>
<feature type="compositionally biased region" description="Polar residues" evidence="2">
    <location>
        <begin position="785"/>
        <end position="798"/>
    </location>
</feature>
<dbReference type="SUPFAM" id="SSF52058">
    <property type="entry name" value="L domain-like"/>
    <property type="match status" value="1"/>
</dbReference>
<dbReference type="PROSITE" id="PS50096">
    <property type="entry name" value="IQ"/>
    <property type="match status" value="1"/>
</dbReference>
<feature type="region of interest" description="Disordered" evidence="2">
    <location>
        <begin position="191"/>
        <end position="222"/>
    </location>
</feature>
<dbReference type="eggNOG" id="KOG0531">
    <property type="taxonomic scope" value="Eukaryota"/>
</dbReference>
<evidence type="ECO:0000256" key="2">
    <source>
        <dbReference type="SAM" id="MobiDB-lite"/>
    </source>
</evidence>
<dbReference type="InterPro" id="IPR000048">
    <property type="entry name" value="IQ_motif_EF-hand-BS"/>
</dbReference>
<evidence type="ECO:0000313" key="3">
    <source>
        <dbReference type="EMBL" id="CBN77434.1"/>
    </source>
</evidence>
<feature type="compositionally biased region" description="Polar residues" evidence="2">
    <location>
        <begin position="1528"/>
        <end position="1537"/>
    </location>
</feature>
<dbReference type="InParanoid" id="D8LQ54"/>
<dbReference type="InterPro" id="IPR032675">
    <property type="entry name" value="LRR_dom_sf"/>
</dbReference>
<keyword evidence="1" id="KW-0175">Coiled coil</keyword>
<dbReference type="EMBL" id="FN649752">
    <property type="protein sequence ID" value="CBN77434.1"/>
    <property type="molecule type" value="Genomic_DNA"/>
</dbReference>
<dbReference type="InterPro" id="IPR042655">
    <property type="entry name" value="LRC72"/>
</dbReference>
<feature type="compositionally biased region" description="Polar residues" evidence="2">
    <location>
        <begin position="191"/>
        <end position="204"/>
    </location>
</feature>
<dbReference type="OrthoDB" id="676979at2759"/>
<name>D8LQ54_ECTSI</name>
<feature type="compositionally biased region" description="Polar residues" evidence="2">
    <location>
        <begin position="1456"/>
        <end position="1465"/>
    </location>
</feature>
<dbReference type="PANTHER" id="PTHR46759">
    <property type="entry name" value="LEUCINE-RICH REPEAT-CONTAINING PROTEIN 72"/>
    <property type="match status" value="1"/>
</dbReference>